<keyword evidence="3" id="KW-1185">Reference proteome</keyword>
<evidence type="ECO:0000313" key="2">
    <source>
        <dbReference type="EMBL" id="RZT97070.1"/>
    </source>
</evidence>
<dbReference type="SUPFAM" id="SSF49299">
    <property type="entry name" value="PKD domain"/>
    <property type="match status" value="1"/>
</dbReference>
<comment type="caution">
    <text evidence="2">The sequence shown here is derived from an EMBL/GenBank/DDBJ whole genome shotgun (WGS) entry which is preliminary data.</text>
</comment>
<dbReference type="OrthoDB" id="1123245at2"/>
<dbReference type="Gene3D" id="2.60.40.10">
    <property type="entry name" value="Immunoglobulins"/>
    <property type="match status" value="1"/>
</dbReference>
<dbReference type="EMBL" id="SHKN01000001">
    <property type="protein sequence ID" value="RZT97070.1"/>
    <property type="molecule type" value="Genomic_DNA"/>
</dbReference>
<dbReference type="InterPro" id="IPR022409">
    <property type="entry name" value="PKD/Chitinase_dom"/>
</dbReference>
<protein>
    <submittedName>
        <fullName evidence="2">Gliding motility-associated-like protein</fullName>
    </submittedName>
</protein>
<name>A0A4Q7VLC4_9BACT</name>
<proteinExistence type="predicted"/>
<dbReference type="InterPro" id="IPR035986">
    <property type="entry name" value="PKD_dom_sf"/>
</dbReference>
<organism evidence="2 3">
    <name type="scientific">Ancylomarina subtilis</name>
    <dbReference type="NCBI Taxonomy" id="1639035"/>
    <lineage>
        <taxon>Bacteria</taxon>
        <taxon>Pseudomonadati</taxon>
        <taxon>Bacteroidota</taxon>
        <taxon>Bacteroidia</taxon>
        <taxon>Marinilabiliales</taxon>
        <taxon>Marinifilaceae</taxon>
        <taxon>Ancylomarina</taxon>
    </lineage>
</organism>
<gene>
    <name evidence="2" type="ORF">EV201_1727</name>
</gene>
<dbReference type="SMART" id="SM00089">
    <property type="entry name" value="PKD"/>
    <property type="match status" value="1"/>
</dbReference>
<dbReference type="Proteomes" id="UP000293562">
    <property type="component" value="Unassembled WGS sequence"/>
</dbReference>
<evidence type="ECO:0000259" key="1">
    <source>
        <dbReference type="SMART" id="SM00089"/>
    </source>
</evidence>
<dbReference type="Gene3D" id="2.60.40.4070">
    <property type="match status" value="1"/>
</dbReference>
<dbReference type="NCBIfam" id="TIGR04131">
    <property type="entry name" value="Bac_Flav_CTERM"/>
    <property type="match status" value="1"/>
</dbReference>
<sequence length="449" mass="50349">MQTKGFSNSLKYRLLFGLLCGLILCSTDLLAQISSPSASYSSTTEYTSGTQDDIFVFSDEFASSVGELKAVSPDGISGWDFTWTKWNSASTSFEAPFHIENGVSESQVNDLEDGLYHVTIEKDAVVREYQAWVINHLKGTNQPNFTKTDMDCVGVHFSSSYSATKYQYSDFPSSNPLDLSTKLVFSFQRNGIEIQRPTFAIYDGTTKSFIDDSAFEGEDDFTMTVIDECGFEYTSSAIKSKTYAVDANFTFTPALGEAPLNVNFEIKNLNDRAEYEWYYYQDTTRIDGPVPTQDSLLTDIKTGISETYTYLHPGEYFVKLIARNNDDSMNCVDVFTSSNIVVEGSIFEVPNVFTPNGDGANEVFRLRLYSVKSYSAKIFNRWGRLVYEFQESDVSPGLTNRLSSKGWNGKINGKLATPGTYFYVIEAEGREENGKHYTKRGALTLLHDK</sequence>
<dbReference type="InterPro" id="IPR026341">
    <property type="entry name" value="T9SS_type_B"/>
</dbReference>
<dbReference type="Pfam" id="PF13585">
    <property type="entry name" value="CHU_C"/>
    <property type="match status" value="1"/>
</dbReference>
<dbReference type="AlphaFoldDB" id="A0A4Q7VLC4"/>
<dbReference type="RefSeq" id="WP_130307128.1">
    <property type="nucleotide sequence ID" value="NZ_SHKN01000001.1"/>
</dbReference>
<evidence type="ECO:0000313" key="3">
    <source>
        <dbReference type="Proteomes" id="UP000293562"/>
    </source>
</evidence>
<accession>A0A4Q7VLC4</accession>
<reference evidence="2 3" key="1">
    <citation type="submission" date="2019-02" db="EMBL/GenBank/DDBJ databases">
        <title>Genomic Encyclopedia of Type Strains, Phase IV (KMG-IV): sequencing the most valuable type-strain genomes for metagenomic binning, comparative biology and taxonomic classification.</title>
        <authorList>
            <person name="Goeker M."/>
        </authorList>
    </citation>
    <scope>NUCLEOTIDE SEQUENCE [LARGE SCALE GENOMIC DNA]</scope>
    <source>
        <strain evidence="2 3">DSM 28825</strain>
    </source>
</reference>
<feature type="domain" description="PKD/Chitinase" evidence="1">
    <location>
        <begin position="246"/>
        <end position="335"/>
    </location>
</feature>
<dbReference type="InterPro" id="IPR013783">
    <property type="entry name" value="Ig-like_fold"/>
</dbReference>